<dbReference type="FunFam" id="2.30.30.60:FF:000001">
    <property type="entry name" value="MscS Mechanosensitive ion channel"/>
    <property type="match status" value="1"/>
</dbReference>
<keyword evidence="5 7" id="KW-1133">Transmembrane helix</keyword>
<organism evidence="10 11">
    <name type="scientific">Buchnera aphidicola</name>
    <name type="common">Cinara tujafilina</name>
    <dbReference type="NCBI Taxonomy" id="261317"/>
    <lineage>
        <taxon>Bacteria</taxon>
        <taxon>Pseudomonadati</taxon>
        <taxon>Pseudomonadota</taxon>
        <taxon>Gammaproteobacteria</taxon>
        <taxon>Enterobacterales</taxon>
        <taxon>Erwiniaceae</taxon>
        <taxon>Buchnera</taxon>
    </lineage>
</organism>
<dbReference type="HOGENOM" id="CLU_037945_5_0_6"/>
<dbReference type="SUPFAM" id="SSF82689">
    <property type="entry name" value="Mechanosensitive channel protein MscS (YggB), C-terminal domain"/>
    <property type="match status" value="1"/>
</dbReference>
<protein>
    <recommendedName>
        <fullName evidence="7">Small-conductance mechanosensitive channel</fullName>
    </recommendedName>
</protein>
<feature type="domain" description="Mechanosensitive ion channel transmembrane helices 2/3" evidence="9">
    <location>
        <begin position="71"/>
        <end position="112"/>
    </location>
</feature>
<dbReference type="KEGG" id="baj:BCTU_295"/>
<dbReference type="InterPro" id="IPR006685">
    <property type="entry name" value="MscS_channel_2nd"/>
</dbReference>
<feature type="transmembrane region" description="Helical" evidence="7">
    <location>
        <begin position="96"/>
        <end position="127"/>
    </location>
</feature>
<accession>F7WZK2</accession>
<dbReference type="Proteomes" id="UP000006811">
    <property type="component" value="Chromosome"/>
</dbReference>
<dbReference type="Gene3D" id="3.30.70.100">
    <property type="match status" value="1"/>
</dbReference>
<feature type="transmembrane region" description="Helical" evidence="7">
    <location>
        <begin position="65"/>
        <end position="84"/>
    </location>
</feature>
<keyword evidence="7" id="KW-0406">Ion transport</keyword>
<dbReference type="InterPro" id="IPR023408">
    <property type="entry name" value="MscS_beta-dom_sf"/>
</dbReference>
<sequence length="219" mass="23781">MEELHVVNKINHASSWLTTKQPTLLSYIINLSSATIIVAMGFFIGQIIASGIQKILLARKIDNTISGFVSTLVRYIIIMFTFIAALGRMGVQTNSIIAILGAAGMAIGLALQGSLSNFAAGVLLVILRPLKTGEYVNLGNAAGTVQHVHIFHTMLKTFDGKIIVIPNGKIIAGNIVNYSREPMRRNQFTISVAYDSDVDLVISVLTSILKNDERILKKT</sequence>
<dbReference type="InterPro" id="IPR011066">
    <property type="entry name" value="MscS_channel_C_sf"/>
</dbReference>
<dbReference type="InterPro" id="IPR045275">
    <property type="entry name" value="MscS_archaea/bacteria_type"/>
</dbReference>
<dbReference type="InterPro" id="IPR008910">
    <property type="entry name" value="MSC_TM_helix"/>
</dbReference>
<gene>
    <name evidence="10" type="primary">yggB</name>
    <name evidence="10" type="ORF">BCTU_295</name>
</gene>
<feature type="domain" description="Mechanosensitive ion channel MscS" evidence="8">
    <location>
        <begin position="114"/>
        <end position="180"/>
    </location>
</feature>
<name>F7WZK2_9GAMM</name>
<keyword evidence="4 7" id="KW-0812">Transmembrane</keyword>
<comment type="subcellular location">
    <subcellularLocation>
        <location evidence="7">Cell inner membrane</location>
        <topology evidence="7">Multi-pass membrane protein</topology>
    </subcellularLocation>
    <subcellularLocation>
        <location evidence="1">Cell membrane</location>
        <topology evidence="1">Multi-pass membrane protein</topology>
    </subcellularLocation>
</comment>
<evidence type="ECO:0000259" key="9">
    <source>
        <dbReference type="Pfam" id="PF21088"/>
    </source>
</evidence>
<dbReference type="STRING" id="261317.BCTU_295"/>
<dbReference type="GO" id="GO:0008381">
    <property type="term" value="F:mechanosensitive monoatomic ion channel activity"/>
    <property type="evidence" value="ECO:0007669"/>
    <property type="project" value="InterPro"/>
</dbReference>
<evidence type="ECO:0000313" key="11">
    <source>
        <dbReference type="Proteomes" id="UP000006811"/>
    </source>
</evidence>
<proteinExistence type="inferred from homology"/>
<evidence type="ECO:0000259" key="8">
    <source>
        <dbReference type="Pfam" id="PF00924"/>
    </source>
</evidence>
<comment type="caution">
    <text evidence="7">Lacks conserved residue(s) required for the propagation of feature annotation.</text>
</comment>
<dbReference type="InterPro" id="IPR010920">
    <property type="entry name" value="LSM_dom_sf"/>
</dbReference>
<keyword evidence="11" id="KW-1185">Reference proteome</keyword>
<dbReference type="GO" id="GO:0005886">
    <property type="term" value="C:plasma membrane"/>
    <property type="evidence" value="ECO:0007669"/>
    <property type="project" value="UniProtKB-SubCell"/>
</dbReference>
<comment type="subunit">
    <text evidence="7">Homoheptamer.</text>
</comment>
<evidence type="ECO:0000256" key="7">
    <source>
        <dbReference type="RuleBase" id="RU369025"/>
    </source>
</evidence>
<dbReference type="Gene3D" id="2.30.30.60">
    <property type="match status" value="1"/>
</dbReference>
<dbReference type="InterPro" id="IPR011014">
    <property type="entry name" value="MscS_channel_TM-2"/>
</dbReference>
<dbReference type="eggNOG" id="COG0668">
    <property type="taxonomic scope" value="Bacteria"/>
</dbReference>
<comment type="similarity">
    <text evidence="2 7">Belongs to the MscS (TC 1.A.23) family.</text>
</comment>
<keyword evidence="3" id="KW-1003">Cell membrane</keyword>
<feature type="transmembrane region" description="Helical" evidence="7">
    <location>
        <begin position="24"/>
        <end position="44"/>
    </location>
</feature>
<reference evidence="10 11" key="1">
    <citation type="journal article" date="2011" name="Appl. Environ. Microbiol.">
        <title>The genome of Buchnera aphidicola from the aphid Cinara tujafilina provides new clues about the evolutionary history of metabolic losses in bacterial endosymbionts.</title>
        <authorList>
            <person name="Lamelas A."/>
            <person name="Gosalbes M.J."/>
            <person name="Moya A."/>
            <person name="Latorre A."/>
        </authorList>
    </citation>
    <scope>NUCLEOTIDE SEQUENCE [LARGE SCALE GENOMIC DNA]</scope>
    <source>
        <strain evidence="11">Cinara tujafilina</strain>
    </source>
</reference>
<dbReference type="SUPFAM" id="SSF82861">
    <property type="entry name" value="Mechanosensitive channel protein MscS (YggB), transmembrane region"/>
    <property type="match status" value="1"/>
</dbReference>
<dbReference type="InterPro" id="IPR049142">
    <property type="entry name" value="MS_channel_1st"/>
</dbReference>
<evidence type="ECO:0000256" key="2">
    <source>
        <dbReference type="ARBA" id="ARBA00008017"/>
    </source>
</evidence>
<dbReference type="Pfam" id="PF21088">
    <property type="entry name" value="MS_channel_1st"/>
    <property type="match status" value="1"/>
</dbReference>
<evidence type="ECO:0000256" key="4">
    <source>
        <dbReference type="ARBA" id="ARBA00022692"/>
    </source>
</evidence>
<dbReference type="SUPFAM" id="SSF50182">
    <property type="entry name" value="Sm-like ribonucleoproteins"/>
    <property type="match status" value="1"/>
</dbReference>
<keyword evidence="7" id="KW-0407">Ion channel</keyword>
<dbReference type="PANTHER" id="PTHR30221">
    <property type="entry name" value="SMALL-CONDUCTANCE MECHANOSENSITIVE CHANNEL"/>
    <property type="match status" value="1"/>
</dbReference>
<evidence type="ECO:0000256" key="3">
    <source>
        <dbReference type="ARBA" id="ARBA00022475"/>
    </source>
</evidence>
<comment type="function">
    <text evidence="7">Mechanosensitive channel that participates in the regulation of osmotic pressure changes within the cell, opening in response to stretch forces in the membrane lipid bilayer, without the need for other proteins. Contributes to normal resistance to hypoosmotic shock. Forms an ion channel of 1.0 nanosiemens conductance with a slight preference for anions.</text>
</comment>
<keyword evidence="7" id="KW-0997">Cell inner membrane</keyword>
<dbReference type="Pfam" id="PF05552">
    <property type="entry name" value="MS_channel_1st_1"/>
    <property type="match status" value="1"/>
</dbReference>
<dbReference type="PANTHER" id="PTHR30221:SF1">
    <property type="entry name" value="SMALL-CONDUCTANCE MECHANOSENSITIVE CHANNEL"/>
    <property type="match status" value="1"/>
</dbReference>
<dbReference type="AlphaFoldDB" id="F7WZK2"/>
<dbReference type="EMBL" id="CP001817">
    <property type="protein sequence ID" value="AEH39869.1"/>
    <property type="molecule type" value="Genomic_DNA"/>
</dbReference>
<evidence type="ECO:0000256" key="5">
    <source>
        <dbReference type="ARBA" id="ARBA00022989"/>
    </source>
</evidence>
<dbReference type="Gene3D" id="1.10.287.1260">
    <property type="match status" value="1"/>
</dbReference>
<keyword evidence="6 7" id="KW-0472">Membrane</keyword>
<dbReference type="PROSITE" id="PS01246">
    <property type="entry name" value="UPF0003"/>
    <property type="match status" value="1"/>
</dbReference>
<keyword evidence="7" id="KW-0813">Transport</keyword>
<dbReference type="Pfam" id="PF00924">
    <property type="entry name" value="MS_channel_2nd"/>
    <property type="match status" value="1"/>
</dbReference>
<dbReference type="InterPro" id="IPR006686">
    <property type="entry name" value="MscS_channel_CS"/>
</dbReference>
<evidence type="ECO:0000256" key="6">
    <source>
        <dbReference type="ARBA" id="ARBA00023136"/>
    </source>
</evidence>
<evidence type="ECO:0000313" key="10">
    <source>
        <dbReference type="EMBL" id="AEH39869.1"/>
    </source>
</evidence>
<evidence type="ECO:0000256" key="1">
    <source>
        <dbReference type="ARBA" id="ARBA00004651"/>
    </source>
</evidence>